<dbReference type="AlphaFoldDB" id="A0A1I7RYS0"/>
<reference evidence="3" key="2">
    <citation type="submission" date="2020-08" db="EMBL/GenBank/DDBJ databases">
        <authorList>
            <person name="Kikuchi T."/>
        </authorList>
    </citation>
    <scope>NUCLEOTIDE SEQUENCE</scope>
    <source>
        <strain evidence="2">Ka4C1</strain>
    </source>
</reference>
<dbReference type="WBParaSite" id="BXY_0588800.1">
    <property type="protein sequence ID" value="BXY_0588800.1"/>
    <property type="gene ID" value="BXY_0588800"/>
</dbReference>
<reference evidence="6" key="1">
    <citation type="submission" date="2016-11" db="UniProtKB">
        <authorList>
            <consortium name="WormBaseParasite"/>
        </authorList>
    </citation>
    <scope>IDENTIFICATION</scope>
</reference>
<evidence type="ECO:0000313" key="3">
    <source>
        <dbReference type="EMBL" id="CAG9092323.1"/>
    </source>
</evidence>
<dbReference type="EMBL" id="CAJFDI010000002">
    <property type="protein sequence ID" value="CAD5213308.1"/>
    <property type="molecule type" value="Genomic_DNA"/>
</dbReference>
<feature type="signal peptide" evidence="1">
    <location>
        <begin position="1"/>
        <end position="16"/>
    </location>
</feature>
<keyword evidence="5" id="KW-1185">Reference proteome</keyword>
<evidence type="ECO:0000313" key="5">
    <source>
        <dbReference type="Proteomes" id="UP000659654"/>
    </source>
</evidence>
<dbReference type="Proteomes" id="UP000095284">
    <property type="component" value="Unplaced"/>
</dbReference>
<sequence length="204" mass="21674">MIVRTLLLSVVCLAVASDDCVDKQTNVINVIDGTDGLPITTKDGAANTYDSKSQASCHGNAPDIKFPGSVTVSSGLIKVSQPLKLVGNSRVLLTLKKNSKMIGTVCQNGKSKHFGIPSKYCQPDPCKHAASLCTLLETPGTYDLAQVEETVGVNGTFVLPQLPSILKGVIKGEWKVEGKLVVNNEVVAHLKIPSGDGWIYLEAE</sequence>
<proteinExistence type="predicted"/>
<dbReference type="Proteomes" id="UP000659654">
    <property type="component" value="Unassembled WGS sequence"/>
</dbReference>
<evidence type="ECO:0000256" key="1">
    <source>
        <dbReference type="SAM" id="SignalP"/>
    </source>
</evidence>
<dbReference type="eggNOG" id="ENOG502SRIJ">
    <property type="taxonomic scope" value="Eukaryota"/>
</dbReference>
<protein>
    <submittedName>
        <fullName evidence="2">(pine wood nematode) hypothetical protein</fullName>
    </submittedName>
</protein>
<evidence type="ECO:0000313" key="2">
    <source>
        <dbReference type="EMBL" id="CAD5213308.1"/>
    </source>
</evidence>
<dbReference type="EMBL" id="CAJFCV020000002">
    <property type="protein sequence ID" value="CAG9092323.1"/>
    <property type="molecule type" value="Genomic_DNA"/>
</dbReference>
<dbReference type="OrthoDB" id="5836370at2759"/>
<gene>
    <name evidence="2" type="ORF">BXYJ_LOCUS2965</name>
</gene>
<evidence type="ECO:0000313" key="6">
    <source>
        <dbReference type="WBParaSite" id="BXY_0588800.1"/>
    </source>
</evidence>
<keyword evidence="1" id="KW-0732">Signal</keyword>
<organism evidence="4 6">
    <name type="scientific">Bursaphelenchus xylophilus</name>
    <name type="common">Pinewood nematode worm</name>
    <name type="synonym">Aphelenchoides xylophilus</name>
    <dbReference type="NCBI Taxonomy" id="6326"/>
    <lineage>
        <taxon>Eukaryota</taxon>
        <taxon>Metazoa</taxon>
        <taxon>Ecdysozoa</taxon>
        <taxon>Nematoda</taxon>
        <taxon>Chromadorea</taxon>
        <taxon>Rhabditida</taxon>
        <taxon>Tylenchina</taxon>
        <taxon>Tylenchomorpha</taxon>
        <taxon>Aphelenchoidea</taxon>
        <taxon>Aphelenchoididae</taxon>
        <taxon>Bursaphelenchus</taxon>
    </lineage>
</organism>
<name>A0A1I7RYS0_BURXY</name>
<evidence type="ECO:0000313" key="4">
    <source>
        <dbReference type="Proteomes" id="UP000095284"/>
    </source>
</evidence>
<dbReference type="Proteomes" id="UP000582659">
    <property type="component" value="Unassembled WGS sequence"/>
</dbReference>
<feature type="chain" id="PRO_5036022001" evidence="1">
    <location>
        <begin position="17"/>
        <end position="204"/>
    </location>
</feature>
<accession>A0A1I7RYS0</accession>